<dbReference type="InterPro" id="IPR027417">
    <property type="entry name" value="P-loop_NTPase"/>
</dbReference>
<dbReference type="SUPFAM" id="SSF52540">
    <property type="entry name" value="P-loop containing nucleoside triphosphate hydrolases"/>
    <property type="match status" value="1"/>
</dbReference>
<organism evidence="1">
    <name type="scientific">Chlorobium phaeobacteroides (strain BS1)</name>
    <dbReference type="NCBI Taxonomy" id="331678"/>
    <lineage>
        <taxon>Bacteria</taxon>
        <taxon>Pseudomonadati</taxon>
        <taxon>Chlorobiota</taxon>
        <taxon>Chlorobiia</taxon>
        <taxon>Chlorobiales</taxon>
        <taxon>Chlorobiaceae</taxon>
        <taxon>Chlorobium/Pelodictyon group</taxon>
        <taxon>Chlorobium</taxon>
    </lineage>
</organism>
<dbReference type="eggNOG" id="ENOG5031UPK">
    <property type="taxonomic scope" value="Bacteria"/>
</dbReference>
<dbReference type="HOGENOM" id="CLU_105863_0_0_10"/>
<gene>
    <name evidence="1" type="ordered locus">Cphamn1_0374</name>
</gene>
<dbReference type="KEGG" id="cpb:Cphamn1_0374"/>
<name>B3ELL2_CHLPB</name>
<evidence type="ECO:0000313" key="1">
    <source>
        <dbReference type="EMBL" id="ACE03341.1"/>
    </source>
</evidence>
<evidence type="ECO:0008006" key="2">
    <source>
        <dbReference type="Google" id="ProtNLM"/>
    </source>
</evidence>
<dbReference type="AlphaFoldDB" id="B3ELL2"/>
<protein>
    <recommendedName>
        <fullName evidence="2">Sulfotransferase family protein</fullName>
    </recommendedName>
</protein>
<proteinExistence type="predicted"/>
<accession>B3ELL2</accession>
<dbReference type="STRING" id="331678.Cphamn1_0374"/>
<dbReference type="EMBL" id="CP001101">
    <property type="protein sequence ID" value="ACE03341.1"/>
    <property type="molecule type" value="Genomic_DNA"/>
</dbReference>
<sequence length="209" mass="24095">MRVIVLTTGRSGSTTFARACRHIGNFTSGHELNKAKLAADRVIIPDNHIESDNRLTWLLGRLEKCYGDDACYVWLKRSEGEVCDSYARRWGAKDLIMEGYFHAILQYPEYSEVKRSLIAADYVSTVHANIELFLRDKNRKMVFHLHTAHADFERFWYWIGARGDLSKALSEWDVVHNASLNGSRYSIVQRGVRKVGRIFRKLPVFLKTA</sequence>
<reference evidence="1" key="1">
    <citation type="submission" date="2008-06" db="EMBL/GenBank/DDBJ databases">
        <title>Complete sequence of Chlorobium phaeobacteroides BS1.</title>
        <authorList>
            <consortium name="US DOE Joint Genome Institute"/>
            <person name="Lucas S."/>
            <person name="Copeland A."/>
            <person name="Lapidus A."/>
            <person name="Glavina del Rio T."/>
            <person name="Dalin E."/>
            <person name="Tice H."/>
            <person name="Bruce D."/>
            <person name="Goodwin L."/>
            <person name="Pitluck S."/>
            <person name="Schmutz J."/>
            <person name="Larimer F."/>
            <person name="Land M."/>
            <person name="Hauser L."/>
            <person name="Kyrpides N."/>
            <person name="Ovchinnikova G."/>
            <person name="Li T."/>
            <person name="Liu Z."/>
            <person name="Zhao F."/>
            <person name="Overmann J."/>
            <person name="Bryant D.A."/>
            <person name="Richardson P."/>
        </authorList>
    </citation>
    <scope>NUCLEOTIDE SEQUENCE [LARGE SCALE GENOMIC DNA]</scope>
    <source>
        <strain evidence="1">BS1</strain>
    </source>
</reference>